<dbReference type="Proteomes" id="UP000887565">
    <property type="component" value="Unplaced"/>
</dbReference>
<evidence type="ECO:0000313" key="2">
    <source>
        <dbReference type="WBParaSite" id="nRc.2.0.1.t34259-RA"/>
    </source>
</evidence>
<proteinExistence type="predicted"/>
<keyword evidence="1" id="KW-1185">Reference proteome</keyword>
<dbReference type="WBParaSite" id="nRc.2.0.1.t34259-RA">
    <property type="protein sequence ID" value="nRc.2.0.1.t34259-RA"/>
    <property type="gene ID" value="nRc.2.0.1.g34259"/>
</dbReference>
<name>A0A915K7U4_ROMCU</name>
<sequence>MYRNKLECIFKDKTLTPKEQHKMYSQLFSQYLTFEHENAQPATVILKQEVIDDNENENDGANLKEKGKKWLNDEMLIIGILKQFKCSASLLLEYVRGHLCFMQPIGSKQIEEEDVFETNNESVNDANTCLTTQEKVLQKTEQGYVFEHEPNLCLVHTVCDQCHQSEGDFCCNMCGQHKSWV</sequence>
<accession>A0A915K7U4</accession>
<dbReference type="AlphaFoldDB" id="A0A915K7U4"/>
<reference evidence="2" key="1">
    <citation type="submission" date="2022-11" db="UniProtKB">
        <authorList>
            <consortium name="WormBaseParasite"/>
        </authorList>
    </citation>
    <scope>IDENTIFICATION</scope>
</reference>
<evidence type="ECO:0000313" key="1">
    <source>
        <dbReference type="Proteomes" id="UP000887565"/>
    </source>
</evidence>
<protein>
    <submittedName>
        <fullName evidence="2">Uncharacterized protein</fullName>
    </submittedName>
</protein>
<organism evidence="1 2">
    <name type="scientific">Romanomermis culicivorax</name>
    <name type="common">Nematode worm</name>
    <dbReference type="NCBI Taxonomy" id="13658"/>
    <lineage>
        <taxon>Eukaryota</taxon>
        <taxon>Metazoa</taxon>
        <taxon>Ecdysozoa</taxon>
        <taxon>Nematoda</taxon>
        <taxon>Enoplea</taxon>
        <taxon>Dorylaimia</taxon>
        <taxon>Mermithida</taxon>
        <taxon>Mermithoidea</taxon>
        <taxon>Mermithidae</taxon>
        <taxon>Romanomermis</taxon>
    </lineage>
</organism>